<keyword evidence="4" id="KW-1185">Reference proteome</keyword>
<name>A0AA88HYQ2_ARTSF</name>
<dbReference type="PROSITE" id="PS51857">
    <property type="entry name" value="CSD_2"/>
    <property type="match status" value="1"/>
</dbReference>
<dbReference type="EMBL" id="JAVRJZ010000011">
    <property type="protein sequence ID" value="KAK2716574.1"/>
    <property type="molecule type" value="Genomic_DNA"/>
</dbReference>
<dbReference type="PROSITE" id="PS00352">
    <property type="entry name" value="CSD_1"/>
    <property type="match status" value="1"/>
</dbReference>
<dbReference type="InterPro" id="IPR019844">
    <property type="entry name" value="CSD_CS"/>
</dbReference>
<dbReference type="CDD" id="cd04458">
    <property type="entry name" value="CSP_CDS"/>
    <property type="match status" value="1"/>
</dbReference>
<accession>A0AA88HYQ2</accession>
<dbReference type="InterPro" id="IPR052069">
    <property type="entry name" value="Ca-reg_mRNA-binding_domain"/>
</dbReference>
<dbReference type="GO" id="GO:0043488">
    <property type="term" value="P:regulation of mRNA stability"/>
    <property type="evidence" value="ECO:0007669"/>
    <property type="project" value="TreeGrafter"/>
</dbReference>
<dbReference type="InterPro" id="IPR012340">
    <property type="entry name" value="NA-bd_OB-fold"/>
</dbReference>
<dbReference type="GO" id="GO:0005737">
    <property type="term" value="C:cytoplasm"/>
    <property type="evidence" value="ECO:0007669"/>
    <property type="project" value="TreeGrafter"/>
</dbReference>
<reference evidence="3" key="1">
    <citation type="submission" date="2023-07" db="EMBL/GenBank/DDBJ databases">
        <title>Chromosome-level genome assembly of Artemia franciscana.</title>
        <authorList>
            <person name="Jo E."/>
        </authorList>
    </citation>
    <scope>NUCLEOTIDE SEQUENCE</scope>
    <source>
        <tissue evidence="3">Whole body</tissue>
    </source>
</reference>
<evidence type="ECO:0000256" key="1">
    <source>
        <dbReference type="ARBA" id="ARBA00022553"/>
    </source>
</evidence>
<dbReference type="GO" id="GO:0003730">
    <property type="term" value="F:mRNA 3'-UTR binding"/>
    <property type="evidence" value="ECO:0007669"/>
    <property type="project" value="TreeGrafter"/>
</dbReference>
<dbReference type="Pfam" id="PF00313">
    <property type="entry name" value="CSD"/>
    <property type="match status" value="1"/>
</dbReference>
<keyword evidence="1" id="KW-0597">Phosphoprotein</keyword>
<dbReference type="Gene3D" id="2.40.50.140">
    <property type="entry name" value="Nucleic acid-binding proteins"/>
    <property type="match status" value="1"/>
</dbReference>
<dbReference type="SMART" id="SM00357">
    <property type="entry name" value="CSP"/>
    <property type="match status" value="1"/>
</dbReference>
<evidence type="ECO:0000259" key="2">
    <source>
        <dbReference type="PROSITE" id="PS51857"/>
    </source>
</evidence>
<evidence type="ECO:0000313" key="4">
    <source>
        <dbReference type="Proteomes" id="UP001187531"/>
    </source>
</evidence>
<comment type="caution">
    <text evidence="3">The sequence shown here is derived from an EMBL/GenBank/DDBJ whole genome shotgun (WGS) entry which is preliminary data.</text>
</comment>
<sequence length="155" mass="17399">MASNLPLKNSFDEELIKTPGLGEKVVAQHQLSVSPSNFLIPSPLITRRTRTKSMSELALERPVEKGHVKRFCRVKGHGFIEPEDGGDEVFVHISDIEGEYVPLEGDAVSYRLVPVPPKNEKLQAVHVEITQFIPEKHHKWSCPVDEDQPHAHPEA</sequence>
<dbReference type="SUPFAM" id="SSF50249">
    <property type="entry name" value="Nucleic acid-binding proteins"/>
    <property type="match status" value="1"/>
</dbReference>
<proteinExistence type="predicted"/>
<gene>
    <name evidence="3" type="ORF">QYM36_006904</name>
</gene>
<dbReference type="PANTHER" id="PTHR12962">
    <property type="entry name" value="CALCIUM-REGULATED HEAT STABLE PROTEIN CRHSP-24-RELATED"/>
    <property type="match status" value="1"/>
</dbReference>
<protein>
    <recommendedName>
        <fullName evidence="2">CSD domain-containing protein</fullName>
    </recommendedName>
</protein>
<feature type="domain" description="CSD" evidence="2">
    <location>
        <begin position="63"/>
        <end position="129"/>
    </location>
</feature>
<dbReference type="AlphaFoldDB" id="A0AA88HYQ2"/>
<dbReference type="Proteomes" id="UP001187531">
    <property type="component" value="Unassembled WGS sequence"/>
</dbReference>
<evidence type="ECO:0000313" key="3">
    <source>
        <dbReference type="EMBL" id="KAK2716574.1"/>
    </source>
</evidence>
<dbReference type="PANTHER" id="PTHR12962:SF1">
    <property type="entry name" value="COLD SHOCK DOMAIN-CONTAINING PROTEIN CG9705"/>
    <property type="match status" value="1"/>
</dbReference>
<dbReference type="InterPro" id="IPR002059">
    <property type="entry name" value="CSP_DNA-bd"/>
</dbReference>
<dbReference type="FunFam" id="2.40.50.140:FF:000086">
    <property type="entry name" value="Cold shock domain-containing protein C2"/>
    <property type="match status" value="1"/>
</dbReference>
<dbReference type="InterPro" id="IPR011129">
    <property type="entry name" value="CSD"/>
</dbReference>
<organism evidence="3 4">
    <name type="scientific">Artemia franciscana</name>
    <name type="common">Brine shrimp</name>
    <name type="synonym">Artemia sanfranciscana</name>
    <dbReference type="NCBI Taxonomy" id="6661"/>
    <lineage>
        <taxon>Eukaryota</taxon>
        <taxon>Metazoa</taxon>
        <taxon>Ecdysozoa</taxon>
        <taxon>Arthropoda</taxon>
        <taxon>Crustacea</taxon>
        <taxon>Branchiopoda</taxon>
        <taxon>Anostraca</taxon>
        <taxon>Artemiidae</taxon>
        <taxon>Artemia</taxon>
    </lineage>
</organism>